<comment type="caution">
    <text evidence="1">The sequence shown here is derived from an EMBL/GenBank/DDBJ whole genome shotgun (WGS) entry which is preliminary data.</text>
</comment>
<protein>
    <submittedName>
        <fullName evidence="1">Uncharacterized protein</fullName>
    </submittedName>
</protein>
<dbReference type="EMBL" id="NAJO01000039">
    <property type="protein sequence ID" value="OQN99585.1"/>
    <property type="molecule type" value="Genomic_DNA"/>
</dbReference>
<dbReference type="Proteomes" id="UP000192596">
    <property type="component" value="Unassembled WGS sequence"/>
</dbReference>
<keyword evidence="2" id="KW-1185">Reference proteome</keyword>
<dbReference type="AlphaFoldDB" id="A0A1V8SKA5"/>
<sequence length="129" mass="14747">MPSQQGLIWPLPTHKGRLLQRRLLQRRLSTPLTQFATLAVANFAPRLYAPPFATGYNVLRQVANSSCQRLVLPGQPTIENLKGRRTEEQPLEKKQVKEVQAKEAVQATEMQPKKASEYADLSSWVHMWR</sequence>
<dbReference type="InParanoid" id="A0A1V8SKA5"/>
<name>A0A1V8SKA5_9PEZI</name>
<reference evidence="2" key="1">
    <citation type="submission" date="2017-03" db="EMBL/GenBank/DDBJ databases">
        <title>Genomes of endolithic fungi from Antarctica.</title>
        <authorList>
            <person name="Coleine C."/>
            <person name="Masonjones S."/>
            <person name="Stajich J.E."/>
        </authorList>
    </citation>
    <scope>NUCLEOTIDE SEQUENCE [LARGE SCALE GENOMIC DNA]</scope>
    <source>
        <strain evidence="2">CCFEE 5527</strain>
    </source>
</reference>
<evidence type="ECO:0000313" key="1">
    <source>
        <dbReference type="EMBL" id="OQN99585.1"/>
    </source>
</evidence>
<proteinExistence type="predicted"/>
<accession>A0A1V8SKA5</accession>
<organism evidence="1 2">
    <name type="scientific">Cryoendolithus antarcticus</name>
    <dbReference type="NCBI Taxonomy" id="1507870"/>
    <lineage>
        <taxon>Eukaryota</taxon>
        <taxon>Fungi</taxon>
        <taxon>Dikarya</taxon>
        <taxon>Ascomycota</taxon>
        <taxon>Pezizomycotina</taxon>
        <taxon>Dothideomycetes</taxon>
        <taxon>Dothideomycetidae</taxon>
        <taxon>Cladosporiales</taxon>
        <taxon>Cladosporiaceae</taxon>
        <taxon>Cryoendolithus</taxon>
    </lineage>
</organism>
<evidence type="ECO:0000313" key="2">
    <source>
        <dbReference type="Proteomes" id="UP000192596"/>
    </source>
</evidence>
<gene>
    <name evidence="1" type="ORF">B0A48_14727</name>
</gene>